<dbReference type="InterPro" id="IPR007627">
    <property type="entry name" value="RNA_pol_sigma70_r2"/>
</dbReference>
<reference evidence="7" key="1">
    <citation type="submission" date="2022-11" db="EMBL/GenBank/DDBJ databases">
        <title>Candidatus Alkanophaga archaea from heated hydrothermal vent sediment oxidize petroleum alkanes.</title>
        <authorList>
            <person name="Zehnle H."/>
            <person name="Laso-Perez R."/>
            <person name="Lipp J."/>
            <person name="Teske A."/>
            <person name="Wegener G."/>
        </authorList>
    </citation>
    <scope>NUCLEOTIDE SEQUENCE</scope>
    <source>
        <strain evidence="7">MCA70</strain>
    </source>
</reference>
<dbReference type="GO" id="GO:0006352">
    <property type="term" value="P:DNA-templated transcription initiation"/>
    <property type="evidence" value="ECO:0007669"/>
    <property type="project" value="InterPro"/>
</dbReference>
<dbReference type="Pfam" id="PF08281">
    <property type="entry name" value="Sigma70_r4_2"/>
    <property type="match status" value="1"/>
</dbReference>
<feature type="domain" description="RNA polymerase sigma-70 region 2" evidence="5">
    <location>
        <begin position="19"/>
        <end position="84"/>
    </location>
</feature>
<feature type="domain" description="RNA polymerase sigma factor 70 region 4 type 2" evidence="6">
    <location>
        <begin position="114"/>
        <end position="165"/>
    </location>
</feature>
<dbReference type="NCBIfam" id="TIGR02937">
    <property type="entry name" value="sigma70-ECF"/>
    <property type="match status" value="1"/>
</dbReference>
<keyword evidence="4" id="KW-0804">Transcription</keyword>
<dbReference type="PANTHER" id="PTHR43133">
    <property type="entry name" value="RNA POLYMERASE ECF-TYPE SIGMA FACTO"/>
    <property type="match status" value="1"/>
</dbReference>
<dbReference type="SUPFAM" id="SSF88659">
    <property type="entry name" value="Sigma3 and sigma4 domains of RNA polymerase sigma factors"/>
    <property type="match status" value="1"/>
</dbReference>
<name>A0AAE3TG51_9BACT</name>
<evidence type="ECO:0000256" key="4">
    <source>
        <dbReference type="ARBA" id="ARBA00023163"/>
    </source>
</evidence>
<keyword evidence="2" id="KW-0805">Transcription regulation</keyword>
<keyword evidence="3" id="KW-0731">Sigma factor</keyword>
<dbReference type="InterPro" id="IPR014284">
    <property type="entry name" value="RNA_pol_sigma-70_dom"/>
</dbReference>
<keyword evidence="7" id="KW-0240">DNA-directed RNA polymerase</keyword>
<evidence type="ECO:0000313" key="7">
    <source>
        <dbReference type="EMBL" id="MDF2954134.1"/>
    </source>
</evidence>
<comment type="similarity">
    <text evidence="1">Belongs to the sigma-70 factor family. ECF subfamily.</text>
</comment>
<dbReference type="PANTHER" id="PTHR43133:SF32">
    <property type="entry name" value="BLR3042 PROTEIN"/>
    <property type="match status" value="1"/>
</dbReference>
<dbReference type="InterPro" id="IPR036388">
    <property type="entry name" value="WH-like_DNA-bd_sf"/>
</dbReference>
<dbReference type="InterPro" id="IPR039425">
    <property type="entry name" value="RNA_pol_sigma-70-like"/>
</dbReference>
<dbReference type="Proteomes" id="UP001144110">
    <property type="component" value="Unassembled WGS sequence"/>
</dbReference>
<dbReference type="CDD" id="cd06171">
    <property type="entry name" value="Sigma70_r4"/>
    <property type="match status" value="1"/>
</dbReference>
<evidence type="ECO:0000313" key="8">
    <source>
        <dbReference type="Proteomes" id="UP001144110"/>
    </source>
</evidence>
<dbReference type="SUPFAM" id="SSF88946">
    <property type="entry name" value="Sigma2 domain of RNA polymerase sigma factors"/>
    <property type="match status" value="1"/>
</dbReference>
<dbReference type="InterPro" id="IPR013325">
    <property type="entry name" value="RNA_pol_sigma_r2"/>
</dbReference>
<evidence type="ECO:0000256" key="1">
    <source>
        <dbReference type="ARBA" id="ARBA00010641"/>
    </source>
</evidence>
<protein>
    <submittedName>
        <fullName evidence="7">DNA-directed RNA polymerase specialized sigma subunit</fullName>
    </submittedName>
</protein>
<dbReference type="EMBL" id="JAPHEG010000006">
    <property type="protein sequence ID" value="MDF2954134.1"/>
    <property type="molecule type" value="Genomic_DNA"/>
</dbReference>
<proteinExistence type="inferred from homology"/>
<comment type="caution">
    <text evidence="7">The sequence shown here is derived from an EMBL/GenBank/DDBJ whole genome shotgun (WGS) entry which is preliminary data.</text>
</comment>
<dbReference type="GO" id="GO:0003677">
    <property type="term" value="F:DNA binding"/>
    <property type="evidence" value="ECO:0007669"/>
    <property type="project" value="InterPro"/>
</dbReference>
<dbReference type="GO" id="GO:0000428">
    <property type="term" value="C:DNA-directed RNA polymerase complex"/>
    <property type="evidence" value="ECO:0007669"/>
    <property type="project" value="UniProtKB-KW"/>
</dbReference>
<dbReference type="Pfam" id="PF04542">
    <property type="entry name" value="Sigma70_r2"/>
    <property type="match status" value="1"/>
</dbReference>
<organism evidence="7 8">
    <name type="scientific">Candidatus Thermodesulfobacterium syntrophicum</name>
    <dbReference type="NCBI Taxonomy" id="3060442"/>
    <lineage>
        <taxon>Bacteria</taxon>
        <taxon>Pseudomonadati</taxon>
        <taxon>Thermodesulfobacteriota</taxon>
        <taxon>Thermodesulfobacteria</taxon>
        <taxon>Thermodesulfobacteriales</taxon>
        <taxon>Thermodesulfobacteriaceae</taxon>
        <taxon>Thermodesulfobacterium</taxon>
    </lineage>
</organism>
<evidence type="ECO:0000259" key="5">
    <source>
        <dbReference type="Pfam" id="PF04542"/>
    </source>
</evidence>
<sequence>MKELLEQISNGDEKAFRKLYLDTHKAVFAYIYRLCKDYEKAEEIMVKTYTEIWKSASKFKGESKVITWIYGIARNITMSELRKRFKLKEIELNENFVSSDDPFLKYAGNELKFLLKQAINELPFKYKEILDLVFFHSLKYEEISQILGIPVNTVKTRVFNAKKKLKKILSKKGVRQEDVF</sequence>
<accession>A0AAE3TG51</accession>
<evidence type="ECO:0000259" key="6">
    <source>
        <dbReference type="Pfam" id="PF08281"/>
    </source>
</evidence>
<evidence type="ECO:0000256" key="2">
    <source>
        <dbReference type="ARBA" id="ARBA00023015"/>
    </source>
</evidence>
<dbReference type="Gene3D" id="1.10.10.10">
    <property type="entry name" value="Winged helix-like DNA-binding domain superfamily/Winged helix DNA-binding domain"/>
    <property type="match status" value="1"/>
</dbReference>
<dbReference type="Gene3D" id="1.10.1740.10">
    <property type="match status" value="1"/>
</dbReference>
<dbReference type="AlphaFoldDB" id="A0AAE3TG51"/>
<dbReference type="InterPro" id="IPR013249">
    <property type="entry name" value="RNA_pol_sigma70_r4_t2"/>
</dbReference>
<evidence type="ECO:0000256" key="3">
    <source>
        <dbReference type="ARBA" id="ARBA00023082"/>
    </source>
</evidence>
<dbReference type="InterPro" id="IPR013324">
    <property type="entry name" value="RNA_pol_sigma_r3/r4-like"/>
</dbReference>
<dbReference type="GO" id="GO:0016987">
    <property type="term" value="F:sigma factor activity"/>
    <property type="evidence" value="ECO:0007669"/>
    <property type="project" value="UniProtKB-KW"/>
</dbReference>
<gene>
    <name evidence="7" type="ORF">OD816_001379</name>
</gene>